<dbReference type="OrthoDB" id="123178at2"/>
<feature type="compositionally biased region" description="Polar residues" evidence="1">
    <location>
        <begin position="164"/>
        <end position="181"/>
    </location>
</feature>
<dbReference type="EMBL" id="LLZH01000318">
    <property type="protein sequence ID" value="KUL24870.1"/>
    <property type="molecule type" value="Genomic_DNA"/>
</dbReference>
<feature type="compositionally biased region" description="Low complexity" evidence="1">
    <location>
        <begin position="138"/>
        <end position="151"/>
    </location>
</feature>
<feature type="compositionally biased region" description="Low complexity" evidence="1">
    <location>
        <begin position="339"/>
        <end position="357"/>
    </location>
</feature>
<accession>A0A101JDQ8</accession>
<feature type="compositionally biased region" description="Pro residues" evidence="1">
    <location>
        <begin position="407"/>
        <end position="417"/>
    </location>
</feature>
<feature type="compositionally biased region" description="Basic and acidic residues" evidence="1">
    <location>
        <begin position="278"/>
        <end position="287"/>
    </location>
</feature>
<evidence type="ECO:0000313" key="2">
    <source>
        <dbReference type="EMBL" id="KUL24870.1"/>
    </source>
</evidence>
<sequence>MEPTSSPDNARPAPGLARFWQVRADSDADPDASYLPSAYLPAAEDPAREPAALPEPEMVSLGSRRAGDPLEFALPSLPADLLTGSSMAFGPRSAPPFTPRASAQGPGGPAGSNGFHGDPGDLPPSDPFGLNRAAGRVPGPSRGDGAGPRPAGRSRHGDSDHSVPSDQEPQAGQDVESQGPETETPGRDNSFGGFRLGGSGRFLFGGRTEPGPQPGVNGHAAEAEPSAAEETEIAGTGDAQVAGQSADEESTGAKPADEPADDTSPEAGQDAADEAEPRDENGREDMNGRAGAPGYAQAGESPGPDGMPVVDGPLGEAPDPALENRPASGWASVPVQMQPPTSGGPVGSVSGAPVSPGYAPAPYLPTDFTPDHPAVSLEPVSGLPEQAPEQSLPAVPADPAASAAPVSPAPAPAPAPTSGPATGSASVPMPDLQFPAMPPLPVPQIPATRAPIDLPAAPDTGFAFGSPATTGYSLGRSGETYGVASVTPAGPTAPQTGSVTPPPLDFQPYPESGLTGVSVGNLAGRGLPDEDLRPSARRSASLEDAEPVRRPGRRAARDEDESEITNLSAPSGEEGTIIRATVWDEDAARHFRAAWHEVKAEFVDDPVTALTRAHDLLTDAVNELTEVLLAERDDLDPLRGTGTPDTESMRMAMRGYREFLDRILSL</sequence>
<evidence type="ECO:0000256" key="1">
    <source>
        <dbReference type="SAM" id="MobiDB-lite"/>
    </source>
</evidence>
<feature type="region of interest" description="Disordered" evidence="1">
    <location>
        <begin position="22"/>
        <end position="452"/>
    </location>
</feature>
<feature type="compositionally biased region" description="Low complexity" evidence="1">
    <location>
        <begin position="393"/>
        <end position="406"/>
    </location>
</feature>
<dbReference type="AlphaFoldDB" id="A0A101JDQ8"/>
<keyword evidence="3" id="KW-1185">Reference proteome</keyword>
<feature type="region of interest" description="Disordered" evidence="1">
    <location>
        <begin position="486"/>
        <end position="571"/>
    </location>
</feature>
<dbReference type="Proteomes" id="UP000053244">
    <property type="component" value="Unassembled WGS sequence"/>
</dbReference>
<name>A0A101JDQ8_9ACTN</name>
<gene>
    <name evidence="2" type="ORF">ADL15_42015</name>
</gene>
<dbReference type="RefSeq" id="WP_067704368.1">
    <property type="nucleotide sequence ID" value="NZ_LLZH01000318.1"/>
</dbReference>
<feature type="compositionally biased region" description="Low complexity" evidence="1">
    <location>
        <begin position="41"/>
        <end position="57"/>
    </location>
</feature>
<evidence type="ECO:0000313" key="3">
    <source>
        <dbReference type="Proteomes" id="UP000053244"/>
    </source>
</evidence>
<feature type="compositionally biased region" description="Low complexity" evidence="1">
    <location>
        <begin position="302"/>
        <end position="315"/>
    </location>
</feature>
<protein>
    <submittedName>
        <fullName evidence="2">Uncharacterized protein</fullName>
    </submittedName>
</protein>
<comment type="caution">
    <text evidence="2">The sequence shown here is derived from an EMBL/GenBank/DDBJ whole genome shotgun (WGS) entry which is preliminary data.</text>
</comment>
<reference evidence="2 3" key="1">
    <citation type="submission" date="2015-10" db="EMBL/GenBank/DDBJ databases">
        <authorList>
            <person name="Gilbert D.G."/>
        </authorList>
    </citation>
    <scope>NUCLEOTIDE SEQUENCE [LARGE SCALE GENOMIC DNA]</scope>
    <source>
        <strain evidence="2 3">NRRL B-16712</strain>
    </source>
</reference>
<proteinExistence type="predicted"/>
<organism evidence="2 3">
    <name type="scientific">Actinoplanes awajinensis subsp. mycoplanecinus</name>
    <dbReference type="NCBI Taxonomy" id="135947"/>
    <lineage>
        <taxon>Bacteria</taxon>
        <taxon>Bacillati</taxon>
        <taxon>Actinomycetota</taxon>
        <taxon>Actinomycetes</taxon>
        <taxon>Micromonosporales</taxon>
        <taxon>Micromonosporaceae</taxon>
        <taxon>Actinoplanes</taxon>
    </lineage>
</organism>